<gene>
    <name evidence="2" type="ORF">QE152_g4702</name>
</gene>
<keyword evidence="3" id="KW-1185">Reference proteome</keyword>
<comment type="caution">
    <text evidence="2">The sequence shown here is derived from an EMBL/GenBank/DDBJ whole genome shotgun (WGS) entry which is preliminary data.</text>
</comment>
<name>A0AAW1MZ97_POPJA</name>
<sequence>MWTKTQQELALALYYKSPPAYKFLRKPKIVLPSVLFNCKILSSLKLKVISTMDEAAKECVVIFDEMKLKTLIEYSKYLDMIGFEDFGQEMGRTRKLGTDALVILLRVCTIRGNFH</sequence>
<dbReference type="Pfam" id="PF21787">
    <property type="entry name" value="TNP-like_RNaseH_N"/>
    <property type="match status" value="1"/>
</dbReference>
<dbReference type="EMBL" id="JASPKY010000025">
    <property type="protein sequence ID" value="KAK9751816.1"/>
    <property type="molecule type" value="Genomic_DNA"/>
</dbReference>
<reference evidence="2 3" key="1">
    <citation type="journal article" date="2024" name="BMC Genomics">
        <title>De novo assembly and annotation of Popillia japonica's genome with initial clues to its potential as an invasive pest.</title>
        <authorList>
            <person name="Cucini C."/>
            <person name="Boschi S."/>
            <person name="Funari R."/>
            <person name="Cardaioli E."/>
            <person name="Iannotti N."/>
            <person name="Marturano G."/>
            <person name="Paoli F."/>
            <person name="Bruttini M."/>
            <person name="Carapelli A."/>
            <person name="Frati F."/>
            <person name="Nardi F."/>
        </authorList>
    </citation>
    <scope>NUCLEOTIDE SEQUENCE [LARGE SCALE GENOMIC DNA]</scope>
    <source>
        <strain evidence="2">DMR45628</strain>
    </source>
</reference>
<dbReference type="AlphaFoldDB" id="A0AAW1MZ97"/>
<protein>
    <recommendedName>
        <fullName evidence="1">Transposable element P transposase-like RNase H domain-containing protein</fullName>
    </recommendedName>
</protein>
<organism evidence="2 3">
    <name type="scientific">Popillia japonica</name>
    <name type="common">Japanese beetle</name>
    <dbReference type="NCBI Taxonomy" id="7064"/>
    <lineage>
        <taxon>Eukaryota</taxon>
        <taxon>Metazoa</taxon>
        <taxon>Ecdysozoa</taxon>
        <taxon>Arthropoda</taxon>
        <taxon>Hexapoda</taxon>
        <taxon>Insecta</taxon>
        <taxon>Pterygota</taxon>
        <taxon>Neoptera</taxon>
        <taxon>Endopterygota</taxon>
        <taxon>Coleoptera</taxon>
        <taxon>Polyphaga</taxon>
        <taxon>Scarabaeiformia</taxon>
        <taxon>Scarabaeidae</taxon>
        <taxon>Rutelinae</taxon>
        <taxon>Popillia</taxon>
    </lineage>
</organism>
<evidence type="ECO:0000313" key="3">
    <source>
        <dbReference type="Proteomes" id="UP001458880"/>
    </source>
</evidence>
<evidence type="ECO:0000259" key="1">
    <source>
        <dbReference type="Pfam" id="PF21787"/>
    </source>
</evidence>
<accession>A0AAW1MZ97</accession>
<dbReference type="Proteomes" id="UP001458880">
    <property type="component" value="Unassembled WGS sequence"/>
</dbReference>
<dbReference type="InterPro" id="IPR048365">
    <property type="entry name" value="TNP-like_RNaseH_N"/>
</dbReference>
<evidence type="ECO:0000313" key="2">
    <source>
        <dbReference type="EMBL" id="KAK9751816.1"/>
    </source>
</evidence>
<proteinExistence type="predicted"/>
<feature type="domain" description="Transposable element P transposase-like RNase H" evidence="1">
    <location>
        <begin position="36"/>
        <end position="106"/>
    </location>
</feature>